<reference evidence="2 3" key="1">
    <citation type="submission" date="2023-07" db="EMBL/GenBank/DDBJ databases">
        <title>Functional and genomic diversity of the sorghum phyllosphere microbiome.</title>
        <authorList>
            <person name="Shade A."/>
        </authorList>
    </citation>
    <scope>NUCLEOTIDE SEQUENCE [LARGE SCALE GENOMIC DNA]</scope>
    <source>
        <strain evidence="2 3">SORGH_AS_0892</strain>
    </source>
</reference>
<sequence length="74" mass="8101">MIRKLIEINGMKSRVKITNQQGTVIALIICGGPIGKGTVKAIEQGQTLNGSGNKPIKTDNEKDKKTFYADRENK</sequence>
<evidence type="ECO:0000313" key="3">
    <source>
        <dbReference type="Proteomes" id="UP001244640"/>
    </source>
</evidence>
<keyword evidence="3" id="KW-1185">Reference proteome</keyword>
<evidence type="ECO:0000256" key="1">
    <source>
        <dbReference type="SAM" id="MobiDB-lite"/>
    </source>
</evidence>
<dbReference type="Proteomes" id="UP001244640">
    <property type="component" value="Unassembled WGS sequence"/>
</dbReference>
<comment type="caution">
    <text evidence="2">The sequence shown here is derived from an EMBL/GenBank/DDBJ whole genome shotgun (WGS) entry which is preliminary data.</text>
</comment>
<evidence type="ECO:0000313" key="2">
    <source>
        <dbReference type="EMBL" id="MDQ1150660.1"/>
    </source>
</evidence>
<dbReference type="EMBL" id="JAUTBA010000001">
    <property type="protein sequence ID" value="MDQ1150660.1"/>
    <property type="molecule type" value="Genomic_DNA"/>
</dbReference>
<feature type="compositionally biased region" description="Basic and acidic residues" evidence="1">
    <location>
        <begin position="56"/>
        <end position="74"/>
    </location>
</feature>
<protein>
    <submittedName>
        <fullName evidence="2">Uncharacterized protein</fullName>
    </submittedName>
</protein>
<name>A0ABU0U6S4_9SPHI</name>
<organism evidence="2 3">
    <name type="scientific">Sphingobacterium zeae</name>
    <dbReference type="NCBI Taxonomy" id="1776859"/>
    <lineage>
        <taxon>Bacteria</taxon>
        <taxon>Pseudomonadati</taxon>
        <taxon>Bacteroidota</taxon>
        <taxon>Sphingobacteriia</taxon>
        <taxon>Sphingobacteriales</taxon>
        <taxon>Sphingobacteriaceae</taxon>
        <taxon>Sphingobacterium</taxon>
    </lineage>
</organism>
<feature type="region of interest" description="Disordered" evidence="1">
    <location>
        <begin position="46"/>
        <end position="74"/>
    </location>
</feature>
<proteinExistence type="predicted"/>
<gene>
    <name evidence="2" type="ORF">QE382_002644</name>
</gene>
<accession>A0ABU0U6S4</accession>